<evidence type="ECO:0000313" key="4">
    <source>
        <dbReference type="Proteomes" id="UP001166291"/>
    </source>
</evidence>
<dbReference type="InterPro" id="IPR020904">
    <property type="entry name" value="Sc_DH/Rdtase_CS"/>
</dbReference>
<name>A0ABS6VNW9_9GAMM</name>
<organism evidence="3 4">
    <name type="scientific">Zhongshania aquimaris</name>
    <dbReference type="NCBI Taxonomy" id="2857107"/>
    <lineage>
        <taxon>Bacteria</taxon>
        <taxon>Pseudomonadati</taxon>
        <taxon>Pseudomonadota</taxon>
        <taxon>Gammaproteobacteria</taxon>
        <taxon>Cellvibrionales</taxon>
        <taxon>Spongiibacteraceae</taxon>
        <taxon>Zhongshania</taxon>
    </lineage>
</organism>
<dbReference type="RefSeq" id="WP_219042232.1">
    <property type="nucleotide sequence ID" value="NZ_JAHWDQ010000001.1"/>
</dbReference>
<keyword evidence="2" id="KW-0560">Oxidoreductase</keyword>
<dbReference type="InterPro" id="IPR002347">
    <property type="entry name" value="SDR_fam"/>
</dbReference>
<keyword evidence="4" id="KW-1185">Reference proteome</keyword>
<evidence type="ECO:0000313" key="3">
    <source>
        <dbReference type="EMBL" id="MBW2940003.1"/>
    </source>
</evidence>
<comment type="similarity">
    <text evidence="1">Belongs to the short-chain dehydrogenases/reductases (SDR) family.</text>
</comment>
<reference evidence="3" key="1">
    <citation type="submission" date="2021-07" db="EMBL/GenBank/DDBJ databases">
        <title>Zhongshania sp. CAU 1632 isolated from seawater.</title>
        <authorList>
            <person name="Kim W."/>
        </authorList>
    </citation>
    <scope>NUCLEOTIDE SEQUENCE</scope>
    <source>
        <strain evidence="3">CAU 1632</strain>
    </source>
</reference>
<sequence length="253" mass="26887">MNTEDFNDKVILITGAAGGFGRLLVERFANAGSKLVLSDQILESLDDFAEPFRNRGCDIVTQRCDVSIEADVRSLVETAVARYGRLDIAINNAGMSSPMKSLIDTEEADLDINFAVNTKGVFFGLKYQIRQMLTQSEGGTILNVASMAGLGGAPKLTAYCAAKHAVVGISKTAALEYAKHNIRVNAICPYFSPTPLVTDGMDESMQGLLAKGSPMKRLGAPDEIVAAMVMMVAPENSYLNGQAIAVDGGASAR</sequence>
<dbReference type="Proteomes" id="UP001166291">
    <property type="component" value="Unassembled WGS sequence"/>
</dbReference>
<proteinExistence type="inferred from homology"/>
<protein>
    <submittedName>
        <fullName evidence="3">SDR family oxidoreductase</fullName>
    </submittedName>
</protein>
<accession>A0ABS6VNW9</accession>
<dbReference type="PANTHER" id="PTHR24321">
    <property type="entry name" value="DEHYDROGENASES, SHORT CHAIN"/>
    <property type="match status" value="1"/>
</dbReference>
<dbReference type="PANTHER" id="PTHR24321:SF8">
    <property type="entry name" value="ESTRADIOL 17-BETA-DEHYDROGENASE 8-RELATED"/>
    <property type="match status" value="1"/>
</dbReference>
<dbReference type="CDD" id="cd05233">
    <property type="entry name" value="SDR_c"/>
    <property type="match status" value="1"/>
</dbReference>
<gene>
    <name evidence="3" type="ORF">KXJ70_04415</name>
</gene>
<comment type="caution">
    <text evidence="3">The sequence shown here is derived from an EMBL/GenBank/DDBJ whole genome shotgun (WGS) entry which is preliminary data.</text>
</comment>
<evidence type="ECO:0000256" key="2">
    <source>
        <dbReference type="ARBA" id="ARBA00023002"/>
    </source>
</evidence>
<dbReference type="EMBL" id="JAHWDQ010000001">
    <property type="protein sequence ID" value="MBW2940003.1"/>
    <property type="molecule type" value="Genomic_DNA"/>
</dbReference>
<dbReference type="PROSITE" id="PS00061">
    <property type="entry name" value="ADH_SHORT"/>
    <property type="match status" value="1"/>
</dbReference>
<dbReference type="Pfam" id="PF13561">
    <property type="entry name" value="adh_short_C2"/>
    <property type="match status" value="1"/>
</dbReference>
<evidence type="ECO:0000256" key="1">
    <source>
        <dbReference type="ARBA" id="ARBA00006484"/>
    </source>
</evidence>